<dbReference type="EMBL" id="FQVB01000037">
    <property type="protein sequence ID" value="SHG02562.1"/>
    <property type="molecule type" value="Genomic_DNA"/>
</dbReference>
<evidence type="ECO:0000256" key="1">
    <source>
        <dbReference type="SAM" id="SignalP"/>
    </source>
</evidence>
<organism evidence="2 3">
    <name type="scientific">Desulfacinum infernum DSM 9756</name>
    <dbReference type="NCBI Taxonomy" id="1121391"/>
    <lineage>
        <taxon>Bacteria</taxon>
        <taxon>Pseudomonadati</taxon>
        <taxon>Thermodesulfobacteriota</taxon>
        <taxon>Syntrophobacteria</taxon>
        <taxon>Syntrophobacterales</taxon>
        <taxon>Syntrophobacteraceae</taxon>
        <taxon>Desulfacinum</taxon>
    </lineage>
</organism>
<feature type="chain" id="PRO_5012251560" description="DUF4197 domain-containing protein" evidence="1">
    <location>
        <begin position="36"/>
        <end position="262"/>
    </location>
</feature>
<keyword evidence="1" id="KW-0732">Signal</keyword>
<evidence type="ECO:0000313" key="2">
    <source>
        <dbReference type="EMBL" id="SHG02562.1"/>
    </source>
</evidence>
<dbReference type="Proteomes" id="UP000184076">
    <property type="component" value="Unassembled WGS sequence"/>
</dbReference>
<evidence type="ECO:0008006" key="4">
    <source>
        <dbReference type="Google" id="ProtNLM"/>
    </source>
</evidence>
<keyword evidence="3" id="KW-1185">Reference proteome</keyword>
<dbReference type="InterPro" id="IPR025245">
    <property type="entry name" value="DUF4197"/>
</dbReference>
<dbReference type="RefSeq" id="WP_073041102.1">
    <property type="nucleotide sequence ID" value="NZ_FQVB01000037.1"/>
</dbReference>
<reference evidence="3" key="1">
    <citation type="submission" date="2016-11" db="EMBL/GenBank/DDBJ databases">
        <authorList>
            <person name="Varghese N."/>
            <person name="Submissions S."/>
        </authorList>
    </citation>
    <scope>NUCLEOTIDE SEQUENCE [LARGE SCALE GENOMIC DNA]</scope>
    <source>
        <strain evidence="3">DSM 9756</strain>
    </source>
</reference>
<feature type="signal peptide" evidence="1">
    <location>
        <begin position="1"/>
        <end position="35"/>
    </location>
</feature>
<protein>
    <recommendedName>
        <fullName evidence="4">DUF4197 domain-containing protein</fullName>
    </recommendedName>
</protein>
<accession>A0A1M5GGD7</accession>
<dbReference type="AlphaFoldDB" id="A0A1M5GGD7"/>
<name>A0A1M5GGD7_9BACT</name>
<dbReference type="Pfam" id="PF13852">
    <property type="entry name" value="DUF4197"/>
    <property type="match status" value="1"/>
</dbReference>
<dbReference type="STRING" id="1121391.SAMN02745206_03122"/>
<proteinExistence type="predicted"/>
<sequence length="262" mass="28931">MSCKDWFHIPWRRFRRGLLFFVLMALLAGSTPADAGTGWLEKGKSLLGGAASKSSSSSTSTNLSDGEIGSGLKELLCVGSENVVNRLGRTDGFNLDPEVHIPLPGQLDTVRSVLSKVGKSRMLDDLELRLNRAAEVATPKAKDLFVQAIRDMTLEDVRKIYEGPDDAATQYFRSKMSKPLAQQMAPVVSESLEDVAAVKSYDNVMKEYQSIPFVPDAKADLTEYVTEKAIDGIFYYMGKEEAAIRRNPAKRTTELLRKLFGS</sequence>
<evidence type="ECO:0000313" key="3">
    <source>
        <dbReference type="Proteomes" id="UP000184076"/>
    </source>
</evidence>
<gene>
    <name evidence="2" type="ORF">SAMN02745206_03122</name>
</gene>